<feature type="region of interest" description="Disordered" evidence="3">
    <location>
        <begin position="239"/>
        <end position="258"/>
    </location>
</feature>
<dbReference type="AlphaFoldDB" id="A0A318IRA9"/>
<feature type="chain" id="PRO_5016263690" evidence="4">
    <location>
        <begin position="22"/>
        <end position="503"/>
    </location>
</feature>
<evidence type="ECO:0000313" key="6">
    <source>
        <dbReference type="Proteomes" id="UP000247792"/>
    </source>
</evidence>
<dbReference type="NCBIfam" id="TIGR00666">
    <property type="entry name" value="PBP4"/>
    <property type="match status" value="1"/>
</dbReference>
<dbReference type="Pfam" id="PF02113">
    <property type="entry name" value="Peptidase_S13"/>
    <property type="match status" value="2"/>
</dbReference>
<proteinExistence type="inferred from homology"/>
<keyword evidence="5" id="KW-0645">Protease</keyword>
<evidence type="ECO:0000256" key="1">
    <source>
        <dbReference type="ARBA" id="ARBA00006096"/>
    </source>
</evidence>
<dbReference type="RefSeq" id="WP_170133678.1">
    <property type="nucleotide sequence ID" value="NZ_QJKB01000014.1"/>
</dbReference>
<dbReference type="GO" id="GO:0006508">
    <property type="term" value="P:proteolysis"/>
    <property type="evidence" value="ECO:0007669"/>
    <property type="project" value="InterPro"/>
</dbReference>
<dbReference type="GO" id="GO:0004185">
    <property type="term" value="F:serine-type carboxypeptidase activity"/>
    <property type="evidence" value="ECO:0007669"/>
    <property type="project" value="InterPro"/>
</dbReference>
<evidence type="ECO:0000256" key="3">
    <source>
        <dbReference type="SAM" id="MobiDB-lite"/>
    </source>
</evidence>
<dbReference type="PANTHER" id="PTHR30023:SF0">
    <property type="entry name" value="PENICILLIN-SENSITIVE CARBOXYPEPTIDASE A"/>
    <property type="match status" value="1"/>
</dbReference>
<dbReference type="GO" id="GO:0000270">
    <property type="term" value="P:peptidoglycan metabolic process"/>
    <property type="evidence" value="ECO:0007669"/>
    <property type="project" value="TreeGrafter"/>
</dbReference>
<comment type="similarity">
    <text evidence="1">Belongs to the peptidase S13 family.</text>
</comment>
<evidence type="ECO:0000256" key="2">
    <source>
        <dbReference type="ARBA" id="ARBA00022801"/>
    </source>
</evidence>
<dbReference type="EMBL" id="QJKB01000014">
    <property type="protein sequence ID" value="PXX37905.1"/>
    <property type="molecule type" value="Genomic_DNA"/>
</dbReference>
<keyword evidence="6" id="KW-1185">Reference proteome</keyword>
<dbReference type="PANTHER" id="PTHR30023">
    <property type="entry name" value="D-ALANYL-D-ALANINE CARBOXYPEPTIDASE"/>
    <property type="match status" value="1"/>
</dbReference>
<gene>
    <name evidence="5" type="ORF">DFR42_11465</name>
</gene>
<name>A0A318IRA9_9BURK</name>
<keyword evidence="4" id="KW-0732">Signal</keyword>
<keyword evidence="2" id="KW-0378">Hydrolase</keyword>
<dbReference type="Gene3D" id="3.50.80.20">
    <property type="entry name" value="D-Ala-D-Ala carboxypeptidase C, peptidase S13"/>
    <property type="match status" value="1"/>
</dbReference>
<protein>
    <submittedName>
        <fullName evidence="5">D-alanyl-D-alanine carboxypeptidase/D-alanyl-D-alanine-endopeptidase (Penicillin-binding protein 4)</fullName>
    </submittedName>
</protein>
<dbReference type="InterPro" id="IPR000667">
    <property type="entry name" value="Peptidase_S13"/>
</dbReference>
<sequence length="503" mass="55095">MRLIPASLLFVLPLFPAFVFAQASLPPAVEAAFSKTNVPVQALSAIVMPANGGPAVLMQAADRPMNPASAMKLVTTLVGLEELGPNFRWKTQILADKAAKKNNDSLTGTLYLRGGGDPNLTIEKLTAMLRNLRNQGLRRLRGDLVLDRSYFQPERPDIGAPQFDEYPDAYYNVIPDALLVNSNLSSISLESTADKIEARLNTPLDKVRITNHLHFNELPCSAWETEWLPPVVEITRNAVDDPETDTPNATAGKKPARQTTRGGLEITLNGGFPKRCKITNNINILDRNQYIAHLVRALWQEMGGTWQGEVRDGKVPASATVLTERVSEPLADILRTINKQSDNVMARMLYLSLGAESANKQGMSNLQAADARIRQWLLKQGINDAGLVLENGSGLSRLERISPQQMAGLLQAGARSNWYAEFASSLPVASMDGTMRRRLKGGPAELRARIKTGTLKDVVAIAGYVRDINDQQWVVVAMINHEEAVRAKAALDELINWVAAGKP</sequence>
<evidence type="ECO:0000256" key="4">
    <source>
        <dbReference type="SAM" id="SignalP"/>
    </source>
</evidence>
<dbReference type="InterPro" id="IPR012338">
    <property type="entry name" value="Beta-lactam/transpept-like"/>
</dbReference>
<dbReference type="SUPFAM" id="SSF56601">
    <property type="entry name" value="beta-lactamase/transpeptidase-like"/>
    <property type="match status" value="1"/>
</dbReference>
<dbReference type="Gene3D" id="3.40.710.10">
    <property type="entry name" value="DD-peptidase/beta-lactamase superfamily"/>
    <property type="match status" value="1"/>
</dbReference>
<feature type="signal peptide" evidence="4">
    <location>
        <begin position="1"/>
        <end position="21"/>
    </location>
</feature>
<evidence type="ECO:0000313" key="5">
    <source>
        <dbReference type="EMBL" id="PXX37905.1"/>
    </source>
</evidence>
<accession>A0A318IRA9</accession>
<reference evidence="5 6" key="1">
    <citation type="submission" date="2018-05" db="EMBL/GenBank/DDBJ databases">
        <title>Genomic Encyclopedia of Type Strains, Phase IV (KMG-IV): sequencing the most valuable type-strain genomes for metagenomic binning, comparative biology and taxonomic classification.</title>
        <authorList>
            <person name="Goeker M."/>
        </authorList>
    </citation>
    <scope>NUCLEOTIDE SEQUENCE [LARGE SCALE GENOMIC DNA]</scope>
    <source>
        <strain evidence="5 6">DSM 19792</strain>
    </source>
</reference>
<dbReference type="PRINTS" id="PR00922">
    <property type="entry name" value="DADACBPTASE3"/>
</dbReference>
<comment type="caution">
    <text evidence="5">The sequence shown here is derived from an EMBL/GenBank/DDBJ whole genome shotgun (WGS) entry which is preliminary data.</text>
</comment>
<organism evidence="5 6">
    <name type="scientific">Undibacterium pigrum</name>
    <dbReference type="NCBI Taxonomy" id="401470"/>
    <lineage>
        <taxon>Bacteria</taxon>
        <taxon>Pseudomonadati</taxon>
        <taxon>Pseudomonadota</taxon>
        <taxon>Betaproteobacteria</taxon>
        <taxon>Burkholderiales</taxon>
        <taxon>Oxalobacteraceae</taxon>
        <taxon>Undibacterium</taxon>
    </lineage>
</organism>
<keyword evidence="5" id="KW-0121">Carboxypeptidase</keyword>
<dbReference type="Proteomes" id="UP000247792">
    <property type="component" value="Unassembled WGS sequence"/>
</dbReference>